<sequence length="531" mass="57790">MIKRLRARIVALTGWHRPAVAFLAGIVATLTQPPFDFIIAGFLAFPVLLWLIEGAAPRANAGFLGRLLPSFKTGWWFGFGYFVAGLWWIGSALLVDAENFAWALPLAVLGLPAFLAFFYGLAAAIARHFGSPGLGGVFSLALGFAFAEWLRTFLFTGFPWNALGYAIMPWPLLMQTVAVIGLTGMAALAVFLFASPALLAGGRLAKTGLIAALCLGMLHVGYGAGLLLYAPATGEQVTSLSVRIVQPSISQTVKWDQAERRAIFDQYIAMSVEPPAEGKPFPDVIVWPETAVPYILSSTPEALERISAALTDYQVLLTGAVREEPVPNRPSRYYNSILAINGQGEIVDHSDKVHLVPFGEYLPFEGLLRNLGLQEVVEMPGGFTAAKSRHAINVMEGQTFLPLVCYEAIFPDELSYTGRQPTAIVNVTNDAWYGNTPGPYQHFRQAQIRSIEQGLPQVRAGNNGVSAIIDSYGRITAQLPFNAVSVIDAYLPPAHVPFWGAPPGLKQTYTVLLTLLILCVWLRLSSRRPFD</sequence>
<dbReference type="PROSITE" id="PS50263">
    <property type="entry name" value="CN_HYDROLASE"/>
    <property type="match status" value="1"/>
</dbReference>
<proteinExistence type="inferred from homology"/>
<feature type="transmembrane region" description="Helical" evidence="9">
    <location>
        <begin position="137"/>
        <end position="160"/>
    </location>
</feature>
<dbReference type="UniPathway" id="UPA00666"/>
<evidence type="ECO:0000313" key="12">
    <source>
        <dbReference type="Proteomes" id="UP000249453"/>
    </source>
</evidence>
<comment type="similarity">
    <text evidence="2 9">Belongs to the CN hydrolase family. Apolipoprotein N-acyltransferase subfamily.</text>
</comment>
<feature type="transmembrane region" description="Helical" evidence="9">
    <location>
        <begin position="34"/>
        <end position="52"/>
    </location>
</feature>
<keyword evidence="12" id="KW-1185">Reference proteome</keyword>
<feature type="domain" description="CN hydrolase" evidence="10">
    <location>
        <begin position="245"/>
        <end position="493"/>
    </location>
</feature>
<dbReference type="InterPro" id="IPR004563">
    <property type="entry name" value="Apolipo_AcylTrfase"/>
</dbReference>
<evidence type="ECO:0000256" key="7">
    <source>
        <dbReference type="ARBA" id="ARBA00023136"/>
    </source>
</evidence>
<dbReference type="HAMAP" id="MF_01148">
    <property type="entry name" value="Lnt"/>
    <property type="match status" value="1"/>
</dbReference>
<feature type="transmembrane region" description="Helical" evidence="9">
    <location>
        <begin position="100"/>
        <end position="125"/>
    </location>
</feature>
<dbReference type="GO" id="GO:0016410">
    <property type="term" value="F:N-acyltransferase activity"/>
    <property type="evidence" value="ECO:0007669"/>
    <property type="project" value="UniProtKB-UniRule"/>
</dbReference>
<keyword evidence="8 9" id="KW-0012">Acyltransferase</keyword>
<comment type="function">
    <text evidence="9">Catalyzes the phospholipid dependent N-acylation of the N-terminal cysteine of apolipoprotein, the last step in lipoprotein maturation.</text>
</comment>
<keyword evidence="11" id="KW-0449">Lipoprotein</keyword>
<keyword evidence="6 9" id="KW-1133">Transmembrane helix</keyword>
<dbReference type="PANTHER" id="PTHR38686:SF1">
    <property type="entry name" value="APOLIPOPROTEIN N-ACYLTRANSFERASE"/>
    <property type="match status" value="1"/>
</dbReference>
<protein>
    <recommendedName>
        <fullName evidence="9">Apolipoprotein N-acyltransferase</fullName>
        <shortName evidence="9">ALP N-acyltransferase</shortName>
        <ecNumber evidence="9">2.3.1.269</ecNumber>
    </recommendedName>
</protein>
<comment type="catalytic activity">
    <reaction evidence="9">
        <text>N-terminal S-1,2-diacyl-sn-glyceryl-L-cysteinyl-[lipoprotein] + a glycerophospholipid = N-acyl-S-1,2-diacyl-sn-glyceryl-L-cysteinyl-[lipoprotein] + a 2-acyl-sn-glycero-3-phospholipid + H(+)</text>
        <dbReference type="Rhea" id="RHEA:48228"/>
        <dbReference type="Rhea" id="RHEA-COMP:14681"/>
        <dbReference type="Rhea" id="RHEA-COMP:14684"/>
        <dbReference type="ChEBI" id="CHEBI:15378"/>
        <dbReference type="ChEBI" id="CHEBI:136912"/>
        <dbReference type="ChEBI" id="CHEBI:140656"/>
        <dbReference type="ChEBI" id="CHEBI:140657"/>
        <dbReference type="ChEBI" id="CHEBI:140660"/>
        <dbReference type="EC" id="2.3.1.269"/>
    </reaction>
</comment>
<dbReference type="Proteomes" id="UP000249453">
    <property type="component" value="Unassembled WGS sequence"/>
</dbReference>
<keyword evidence="4 9" id="KW-0808">Transferase</keyword>
<dbReference type="InterPro" id="IPR036526">
    <property type="entry name" value="C-N_Hydrolase_sf"/>
</dbReference>
<dbReference type="EC" id="2.3.1.269" evidence="9"/>
<keyword evidence="5 9" id="KW-0812">Transmembrane</keyword>
<keyword evidence="7 9" id="KW-0472">Membrane</keyword>
<keyword evidence="3 9" id="KW-1003">Cell membrane</keyword>
<dbReference type="InterPro" id="IPR045378">
    <property type="entry name" value="LNT_N"/>
</dbReference>
<accession>A0A364JYT9</accession>
<comment type="pathway">
    <text evidence="9">Protein modification; lipoprotein biosynthesis (N-acyl transfer).</text>
</comment>
<dbReference type="InterPro" id="IPR003010">
    <property type="entry name" value="C-N_Hydrolase"/>
</dbReference>
<dbReference type="PANTHER" id="PTHR38686">
    <property type="entry name" value="APOLIPOPROTEIN N-ACYLTRANSFERASE"/>
    <property type="match status" value="1"/>
</dbReference>
<dbReference type="GO" id="GO:0005886">
    <property type="term" value="C:plasma membrane"/>
    <property type="evidence" value="ECO:0007669"/>
    <property type="project" value="UniProtKB-SubCell"/>
</dbReference>
<feature type="transmembrane region" description="Helical" evidence="9">
    <location>
        <begin position="73"/>
        <end position="94"/>
    </location>
</feature>
<organism evidence="11 12">
    <name type="scientific">Falsochrobactrum ovis</name>
    <dbReference type="NCBI Taxonomy" id="1293442"/>
    <lineage>
        <taxon>Bacteria</taxon>
        <taxon>Pseudomonadati</taxon>
        <taxon>Pseudomonadota</taxon>
        <taxon>Alphaproteobacteria</taxon>
        <taxon>Hyphomicrobiales</taxon>
        <taxon>Brucellaceae</taxon>
        <taxon>Falsochrobactrum</taxon>
    </lineage>
</organism>
<dbReference type="AlphaFoldDB" id="A0A364JYT9"/>
<evidence type="ECO:0000259" key="10">
    <source>
        <dbReference type="PROSITE" id="PS50263"/>
    </source>
</evidence>
<evidence type="ECO:0000256" key="9">
    <source>
        <dbReference type="HAMAP-Rule" id="MF_01148"/>
    </source>
</evidence>
<feature type="transmembrane region" description="Helical" evidence="9">
    <location>
        <begin position="172"/>
        <end position="195"/>
    </location>
</feature>
<evidence type="ECO:0000313" key="11">
    <source>
        <dbReference type="EMBL" id="RAK33904.1"/>
    </source>
</evidence>
<dbReference type="CDD" id="cd07571">
    <property type="entry name" value="ALP_N-acyl_transferase"/>
    <property type="match status" value="1"/>
</dbReference>
<reference evidence="11 12" key="1">
    <citation type="submission" date="2018-06" db="EMBL/GenBank/DDBJ databases">
        <title>Genomic Encyclopedia of Type Strains, Phase IV (KMG-IV): sequencing the most valuable type-strain genomes for metagenomic binning, comparative biology and taxonomic classification.</title>
        <authorList>
            <person name="Goeker M."/>
        </authorList>
    </citation>
    <scope>NUCLEOTIDE SEQUENCE [LARGE SCALE GENOMIC DNA]</scope>
    <source>
        <strain evidence="11 12">DSM 26720</strain>
    </source>
</reference>
<evidence type="ECO:0000256" key="2">
    <source>
        <dbReference type="ARBA" id="ARBA00010065"/>
    </source>
</evidence>
<dbReference type="SUPFAM" id="SSF56317">
    <property type="entry name" value="Carbon-nitrogen hydrolase"/>
    <property type="match status" value="1"/>
</dbReference>
<dbReference type="NCBIfam" id="TIGR00546">
    <property type="entry name" value="lnt"/>
    <property type="match status" value="1"/>
</dbReference>
<evidence type="ECO:0000256" key="4">
    <source>
        <dbReference type="ARBA" id="ARBA00022679"/>
    </source>
</evidence>
<evidence type="ECO:0000256" key="8">
    <source>
        <dbReference type="ARBA" id="ARBA00023315"/>
    </source>
</evidence>
<evidence type="ECO:0000256" key="1">
    <source>
        <dbReference type="ARBA" id="ARBA00004651"/>
    </source>
</evidence>
<feature type="transmembrane region" description="Helical" evidence="9">
    <location>
        <begin position="207"/>
        <end position="230"/>
    </location>
</feature>
<gene>
    <name evidence="9" type="primary">lnt</name>
    <name evidence="11" type="ORF">C7374_101229</name>
</gene>
<feature type="transmembrane region" description="Helical" evidence="9">
    <location>
        <begin position="9"/>
        <end position="28"/>
    </location>
</feature>
<dbReference type="Gene3D" id="3.60.110.10">
    <property type="entry name" value="Carbon-nitrogen hydrolase"/>
    <property type="match status" value="1"/>
</dbReference>
<dbReference type="Pfam" id="PF20154">
    <property type="entry name" value="LNT_N"/>
    <property type="match status" value="1"/>
</dbReference>
<evidence type="ECO:0000256" key="3">
    <source>
        <dbReference type="ARBA" id="ARBA00022475"/>
    </source>
</evidence>
<dbReference type="GO" id="GO:0042158">
    <property type="term" value="P:lipoprotein biosynthetic process"/>
    <property type="evidence" value="ECO:0007669"/>
    <property type="project" value="UniProtKB-UniRule"/>
</dbReference>
<comment type="subcellular location">
    <subcellularLocation>
        <location evidence="1 9">Cell membrane</location>
        <topology evidence="1 9">Multi-pass membrane protein</topology>
    </subcellularLocation>
</comment>
<dbReference type="RefSeq" id="WP_111573773.1">
    <property type="nucleotide sequence ID" value="NZ_JBHEEY010000001.1"/>
</dbReference>
<comment type="caution">
    <text evidence="11">The sequence shown here is derived from an EMBL/GenBank/DDBJ whole genome shotgun (WGS) entry which is preliminary data.</text>
</comment>
<dbReference type="Pfam" id="PF00795">
    <property type="entry name" value="CN_hydrolase"/>
    <property type="match status" value="1"/>
</dbReference>
<dbReference type="EMBL" id="QLMK01000001">
    <property type="protein sequence ID" value="RAK33904.1"/>
    <property type="molecule type" value="Genomic_DNA"/>
</dbReference>
<evidence type="ECO:0000256" key="5">
    <source>
        <dbReference type="ARBA" id="ARBA00022692"/>
    </source>
</evidence>
<dbReference type="OrthoDB" id="9804277at2"/>
<name>A0A364JYT9_9HYPH</name>
<evidence type="ECO:0000256" key="6">
    <source>
        <dbReference type="ARBA" id="ARBA00022989"/>
    </source>
</evidence>